<comment type="caution">
    <text evidence="13">The sequence shown here is derived from an EMBL/GenBank/DDBJ whole genome shotgun (WGS) entry which is preliminary data.</text>
</comment>
<evidence type="ECO:0000256" key="12">
    <source>
        <dbReference type="SAM" id="Phobius"/>
    </source>
</evidence>
<dbReference type="GO" id="GO:0005737">
    <property type="term" value="C:cytoplasm"/>
    <property type="evidence" value="ECO:0007669"/>
    <property type="project" value="TreeGrafter"/>
</dbReference>
<dbReference type="Pfam" id="PF00067">
    <property type="entry name" value="p450"/>
    <property type="match status" value="1"/>
</dbReference>
<keyword evidence="12" id="KW-0812">Transmembrane</keyword>
<dbReference type="InterPro" id="IPR017972">
    <property type="entry name" value="Cyt_P450_CS"/>
</dbReference>
<dbReference type="PROSITE" id="PS00086">
    <property type="entry name" value="CYTOCHROME_P450"/>
    <property type="match status" value="1"/>
</dbReference>
<dbReference type="SUPFAM" id="SSF48264">
    <property type="entry name" value="Cytochrome P450"/>
    <property type="match status" value="1"/>
</dbReference>
<dbReference type="InterPro" id="IPR050182">
    <property type="entry name" value="Cytochrome_P450_fam2"/>
</dbReference>
<protein>
    <submittedName>
        <fullName evidence="13">Uncharacterized protein</fullName>
    </submittedName>
</protein>
<keyword evidence="12" id="KW-1133">Transmembrane helix</keyword>
<keyword evidence="6 11" id="KW-0560">Oxidoreductase</keyword>
<dbReference type="FunFam" id="1.10.630.10:FF:000004">
    <property type="entry name" value="cytochrome P450 2D15 isoform X1"/>
    <property type="match status" value="1"/>
</dbReference>
<keyword evidence="8 11" id="KW-0503">Monooxygenase</keyword>
<evidence type="ECO:0000256" key="3">
    <source>
        <dbReference type="ARBA" id="ARBA00010617"/>
    </source>
</evidence>
<dbReference type="PRINTS" id="PR00463">
    <property type="entry name" value="EP450I"/>
</dbReference>
<dbReference type="PRINTS" id="PR00385">
    <property type="entry name" value="P450"/>
</dbReference>
<evidence type="ECO:0000256" key="2">
    <source>
        <dbReference type="ARBA" id="ARBA00004370"/>
    </source>
</evidence>
<evidence type="ECO:0000313" key="14">
    <source>
        <dbReference type="Proteomes" id="UP000824782"/>
    </source>
</evidence>
<gene>
    <name evidence="13" type="ORF">GDO81_018068</name>
</gene>
<evidence type="ECO:0000256" key="10">
    <source>
        <dbReference type="PIRSR" id="PIRSR602401-1"/>
    </source>
</evidence>
<dbReference type="GO" id="GO:0016712">
    <property type="term" value="F:oxidoreductase activity, acting on paired donors, with incorporation or reduction of molecular oxygen, reduced flavin or flavoprotein as one donor, and incorporation of one atom of oxygen"/>
    <property type="evidence" value="ECO:0007669"/>
    <property type="project" value="InterPro"/>
</dbReference>
<evidence type="ECO:0000256" key="9">
    <source>
        <dbReference type="ARBA" id="ARBA00023136"/>
    </source>
</evidence>
<accession>A0AAV7A485</accession>
<evidence type="ECO:0000256" key="8">
    <source>
        <dbReference type="ARBA" id="ARBA00023033"/>
    </source>
</evidence>
<organism evidence="13 14">
    <name type="scientific">Engystomops pustulosus</name>
    <name type="common">Tungara frog</name>
    <name type="synonym">Physalaemus pustulosus</name>
    <dbReference type="NCBI Taxonomy" id="76066"/>
    <lineage>
        <taxon>Eukaryota</taxon>
        <taxon>Metazoa</taxon>
        <taxon>Chordata</taxon>
        <taxon>Craniata</taxon>
        <taxon>Vertebrata</taxon>
        <taxon>Euteleostomi</taxon>
        <taxon>Amphibia</taxon>
        <taxon>Batrachia</taxon>
        <taxon>Anura</taxon>
        <taxon>Neobatrachia</taxon>
        <taxon>Hyloidea</taxon>
        <taxon>Leptodactylidae</taxon>
        <taxon>Leiuperinae</taxon>
        <taxon>Engystomops</taxon>
    </lineage>
</organism>
<evidence type="ECO:0000256" key="11">
    <source>
        <dbReference type="RuleBase" id="RU000461"/>
    </source>
</evidence>
<evidence type="ECO:0000256" key="7">
    <source>
        <dbReference type="ARBA" id="ARBA00023004"/>
    </source>
</evidence>
<dbReference type="GO" id="GO:0020037">
    <property type="term" value="F:heme binding"/>
    <property type="evidence" value="ECO:0007669"/>
    <property type="project" value="InterPro"/>
</dbReference>
<dbReference type="GO" id="GO:0005506">
    <property type="term" value="F:iron ion binding"/>
    <property type="evidence" value="ECO:0007669"/>
    <property type="project" value="InterPro"/>
</dbReference>
<dbReference type="InterPro" id="IPR001128">
    <property type="entry name" value="Cyt_P450"/>
</dbReference>
<feature type="binding site" description="axial binding residue" evidence="10">
    <location>
        <position position="452"/>
    </location>
    <ligand>
        <name>heme</name>
        <dbReference type="ChEBI" id="CHEBI:30413"/>
    </ligand>
    <ligandPart>
        <name>Fe</name>
        <dbReference type="ChEBI" id="CHEBI:18248"/>
    </ligandPart>
</feature>
<dbReference type="EMBL" id="WNYA01000009">
    <property type="protein sequence ID" value="KAG8556419.1"/>
    <property type="molecule type" value="Genomic_DNA"/>
</dbReference>
<comment type="subcellular location">
    <subcellularLocation>
        <location evidence="2">Membrane</location>
    </subcellularLocation>
</comment>
<keyword evidence="14" id="KW-1185">Reference proteome</keyword>
<keyword evidence="9 12" id="KW-0472">Membrane</keyword>
<evidence type="ECO:0000256" key="1">
    <source>
        <dbReference type="ARBA" id="ARBA00001971"/>
    </source>
</evidence>
<feature type="transmembrane region" description="Helical" evidence="12">
    <location>
        <begin position="13"/>
        <end position="31"/>
    </location>
</feature>
<dbReference type="GO" id="GO:0016020">
    <property type="term" value="C:membrane"/>
    <property type="evidence" value="ECO:0007669"/>
    <property type="project" value="UniProtKB-SubCell"/>
</dbReference>
<dbReference type="PANTHER" id="PTHR24300:SF1">
    <property type="entry name" value="CYTOCHROME P450 2D6-RELATED"/>
    <property type="match status" value="1"/>
</dbReference>
<dbReference type="InterPro" id="IPR036396">
    <property type="entry name" value="Cyt_P450_sf"/>
</dbReference>
<dbReference type="InterPro" id="IPR002401">
    <property type="entry name" value="Cyt_P450_E_grp-I"/>
</dbReference>
<evidence type="ECO:0000256" key="5">
    <source>
        <dbReference type="ARBA" id="ARBA00022723"/>
    </source>
</evidence>
<comment type="cofactor">
    <cofactor evidence="1 10">
        <name>heme</name>
        <dbReference type="ChEBI" id="CHEBI:30413"/>
    </cofactor>
</comment>
<evidence type="ECO:0000256" key="4">
    <source>
        <dbReference type="ARBA" id="ARBA00022617"/>
    </source>
</evidence>
<dbReference type="Gene3D" id="1.10.630.10">
    <property type="entry name" value="Cytochrome P450"/>
    <property type="match status" value="1"/>
</dbReference>
<dbReference type="PRINTS" id="PR01686">
    <property type="entry name" value="EP450ICYP2D"/>
</dbReference>
<reference evidence="13" key="1">
    <citation type="thesis" date="2020" institute="ProQuest LLC" country="789 East Eisenhower Parkway, Ann Arbor, MI, USA">
        <title>Comparative Genomics and Chromosome Evolution.</title>
        <authorList>
            <person name="Mudd A.B."/>
        </authorList>
    </citation>
    <scope>NUCLEOTIDE SEQUENCE</scope>
    <source>
        <strain evidence="13">237g6f4</strain>
        <tissue evidence="13">Blood</tissue>
    </source>
</reference>
<dbReference type="PANTHER" id="PTHR24300">
    <property type="entry name" value="CYTOCHROME P450 508A4-RELATED"/>
    <property type="match status" value="1"/>
</dbReference>
<dbReference type="Proteomes" id="UP000824782">
    <property type="component" value="Unassembled WGS sequence"/>
</dbReference>
<keyword evidence="7 10" id="KW-0408">Iron</keyword>
<proteinExistence type="inferred from homology"/>
<evidence type="ECO:0000256" key="6">
    <source>
        <dbReference type="ARBA" id="ARBA00023002"/>
    </source>
</evidence>
<keyword evidence="4 10" id="KW-0349">Heme</keyword>
<evidence type="ECO:0000313" key="13">
    <source>
        <dbReference type="EMBL" id="KAG8556419.1"/>
    </source>
</evidence>
<dbReference type="InterPro" id="IPR008069">
    <property type="entry name" value="Cyt_P450_E_grp-I_CYP2D-like"/>
</dbReference>
<dbReference type="GO" id="GO:0019369">
    <property type="term" value="P:arachidonate metabolic process"/>
    <property type="evidence" value="ECO:0007669"/>
    <property type="project" value="TreeGrafter"/>
</dbReference>
<dbReference type="GO" id="GO:0006805">
    <property type="term" value="P:xenobiotic metabolic process"/>
    <property type="evidence" value="ECO:0007669"/>
    <property type="project" value="TreeGrafter"/>
</dbReference>
<dbReference type="AlphaFoldDB" id="A0AAV7A485"/>
<comment type="similarity">
    <text evidence="3 11">Belongs to the cytochrome P450 family.</text>
</comment>
<keyword evidence="5 10" id="KW-0479">Metal-binding</keyword>
<name>A0AAV7A485_ENGPU</name>
<sequence length="506" mass="58448">MQLPMFCLYVFKSFSNVLSLVVILVVSLLFLDFMKRRKKWDHYPPGPPSIPFVGNILQVDFSNIHIYFRELTKQYGDVFSLQYFWQNVVVLNGFEVMKEALMHKSEDIADRPRFPLFESLGISGNAKGISLAHYGRAWQEQRRFSLTTLRDFGMGKKSLEARVSEEAEFLCNEFQSQKGKSFDPHFIVNTAVSNIISSIVFGDRFEYNNEKFNKLLRVFEDALKAESGFLAQVVTAIPCLRHIPGLPQKVFQPQVHMVSYVSDMISEQRNTWDPGFTRHFIDAFLLEMEKAKDDKDSSFNEKNLVFTTIDLFTAGIETTTTTLRWALLFMLLYPEVQMNIHREIDEVIGRNRKPTMADVLSMPYTNAVIHEVQRCGDILPEAAHHMTYRDTEIGGYFIPKGTIVVTNLSSVLKDDREWKKPFEFYPEHFLDTDGKFMKREAFIPFSAGRRACPGEQLARMEVFLFFTTLLQTFIFKIPDNMPRPEESPVLAVTLCPKPFQLCAISR</sequence>